<dbReference type="EMBL" id="KV424056">
    <property type="protein sequence ID" value="KZT52773.1"/>
    <property type="molecule type" value="Genomic_DNA"/>
</dbReference>
<keyword evidence="4" id="KW-1185">Reference proteome</keyword>
<dbReference type="PANTHER" id="PTHR28019">
    <property type="entry name" value="CELL MEMBRANE PROTEIN YLR413W-RELATED"/>
    <property type="match status" value="1"/>
</dbReference>
<keyword evidence="2" id="KW-0812">Transmembrane</keyword>
<evidence type="ECO:0000313" key="3">
    <source>
        <dbReference type="EMBL" id="KZT52773.1"/>
    </source>
</evidence>
<proteinExistence type="predicted"/>
<sequence>MVKGPVVIGIAQGLSLIAVILLIFAHVGQINTSKLPSSLSMVSMNVTNFASCLENSTGDPFPGMYQANASAPLGLHMGLRDTYSWGFFSYCASVVTNVTAVQCTNHTFGYRFTPLDTMLSDILSNSSTISQFTIPQTTQFTNNDYLGNLSNVGFYLVFIGTICALLGTVLAIKHHRITFAIAMSLIIVSIVLVLAGSALWTTVVQSAMQINTTTAAGGSCLGISLSHGTSLWLIWAAFAILVVSLVPYVISFVSYDRALRPHEVRLDRHVSGRRYKDPTYYPPKSRALANSRRASSGNGAAGTAKTNSRATSSRQASRASTPARPIETRQSTQVSVPARPRPSAERQTSYNTYSARKGAVPPTRQMSQSAVPSRKPLPTTPATAIRQGTLPSR</sequence>
<dbReference type="InParanoid" id="A0A165DH41"/>
<evidence type="ECO:0000256" key="1">
    <source>
        <dbReference type="SAM" id="MobiDB-lite"/>
    </source>
</evidence>
<name>A0A165DH41_9BASI</name>
<evidence type="ECO:0000256" key="2">
    <source>
        <dbReference type="SAM" id="Phobius"/>
    </source>
</evidence>
<dbReference type="Proteomes" id="UP000076842">
    <property type="component" value="Unassembled WGS sequence"/>
</dbReference>
<dbReference type="GO" id="GO:0005886">
    <property type="term" value="C:plasma membrane"/>
    <property type="evidence" value="ECO:0007669"/>
    <property type="project" value="InterPro"/>
</dbReference>
<dbReference type="InterPro" id="IPR009571">
    <property type="entry name" value="SUR7/Rim9-like_fungi"/>
</dbReference>
<evidence type="ECO:0008006" key="5">
    <source>
        <dbReference type="Google" id="ProtNLM"/>
    </source>
</evidence>
<feature type="region of interest" description="Disordered" evidence="1">
    <location>
        <begin position="273"/>
        <end position="393"/>
    </location>
</feature>
<accession>A0A165DH41</accession>
<feature type="transmembrane region" description="Helical" evidence="2">
    <location>
        <begin position="7"/>
        <end position="27"/>
    </location>
</feature>
<dbReference type="OrthoDB" id="3349852at2759"/>
<feature type="compositionally biased region" description="Low complexity" evidence="1">
    <location>
        <begin position="285"/>
        <end position="296"/>
    </location>
</feature>
<dbReference type="InterPro" id="IPR052413">
    <property type="entry name" value="SUR7_domain"/>
</dbReference>
<feature type="transmembrane region" description="Helical" evidence="2">
    <location>
        <begin position="152"/>
        <end position="172"/>
    </location>
</feature>
<feature type="transmembrane region" description="Helical" evidence="2">
    <location>
        <begin position="232"/>
        <end position="255"/>
    </location>
</feature>
<gene>
    <name evidence="3" type="ORF">CALCODRAFT_501900</name>
</gene>
<evidence type="ECO:0000313" key="4">
    <source>
        <dbReference type="Proteomes" id="UP000076842"/>
    </source>
</evidence>
<keyword evidence="2" id="KW-0472">Membrane</keyword>
<protein>
    <recommendedName>
        <fullName evidence="5">Pali-domain-containing protein</fullName>
    </recommendedName>
</protein>
<dbReference type="GO" id="GO:0031505">
    <property type="term" value="P:fungal-type cell wall organization"/>
    <property type="evidence" value="ECO:0007669"/>
    <property type="project" value="TreeGrafter"/>
</dbReference>
<dbReference type="PANTHER" id="PTHR28019:SF2">
    <property type="entry name" value="CELL MEMBRANE PROTEIN YLR413W-RELATED"/>
    <property type="match status" value="1"/>
</dbReference>
<feature type="transmembrane region" description="Helical" evidence="2">
    <location>
        <begin position="179"/>
        <end position="200"/>
    </location>
</feature>
<organism evidence="3 4">
    <name type="scientific">Calocera cornea HHB12733</name>
    <dbReference type="NCBI Taxonomy" id="1353952"/>
    <lineage>
        <taxon>Eukaryota</taxon>
        <taxon>Fungi</taxon>
        <taxon>Dikarya</taxon>
        <taxon>Basidiomycota</taxon>
        <taxon>Agaricomycotina</taxon>
        <taxon>Dacrymycetes</taxon>
        <taxon>Dacrymycetales</taxon>
        <taxon>Dacrymycetaceae</taxon>
        <taxon>Calocera</taxon>
    </lineage>
</organism>
<dbReference type="GO" id="GO:0051285">
    <property type="term" value="C:cell cortex of cell tip"/>
    <property type="evidence" value="ECO:0007669"/>
    <property type="project" value="TreeGrafter"/>
</dbReference>
<dbReference type="AlphaFoldDB" id="A0A165DH41"/>
<feature type="compositionally biased region" description="Polar residues" evidence="1">
    <location>
        <begin position="345"/>
        <end position="354"/>
    </location>
</feature>
<dbReference type="Pfam" id="PF06687">
    <property type="entry name" value="SUR7"/>
    <property type="match status" value="1"/>
</dbReference>
<keyword evidence="2" id="KW-1133">Transmembrane helix</keyword>
<feature type="compositionally biased region" description="Low complexity" evidence="1">
    <location>
        <begin position="308"/>
        <end position="325"/>
    </location>
</feature>
<reference evidence="3 4" key="1">
    <citation type="journal article" date="2016" name="Mol. Biol. Evol.">
        <title>Comparative Genomics of Early-Diverging Mushroom-Forming Fungi Provides Insights into the Origins of Lignocellulose Decay Capabilities.</title>
        <authorList>
            <person name="Nagy L.G."/>
            <person name="Riley R."/>
            <person name="Tritt A."/>
            <person name="Adam C."/>
            <person name="Daum C."/>
            <person name="Floudas D."/>
            <person name="Sun H."/>
            <person name="Yadav J.S."/>
            <person name="Pangilinan J."/>
            <person name="Larsson K.H."/>
            <person name="Matsuura K."/>
            <person name="Barry K."/>
            <person name="Labutti K."/>
            <person name="Kuo R."/>
            <person name="Ohm R.A."/>
            <person name="Bhattacharya S.S."/>
            <person name="Shirouzu T."/>
            <person name="Yoshinaga Y."/>
            <person name="Martin F.M."/>
            <person name="Grigoriev I.V."/>
            <person name="Hibbett D.S."/>
        </authorList>
    </citation>
    <scope>NUCLEOTIDE SEQUENCE [LARGE SCALE GENOMIC DNA]</scope>
    <source>
        <strain evidence="3 4">HHB12733</strain>
    </source>
</reference>